<keyword evidence="1" id="KW-0812">Transmembrane</keyword>
<dbReference type="Proteomes" id="UP000266673">
    <property type="component" value="Unassembled WGS sequence"/>
</dbReference>
<feature type="transmembrane region" description="Helical" evidence="1">
    <location>
        <begin position="20"/>
        <end position="38"/>
    </location>
</feature>
<organism evidence="3 4">
    <name type="scientific">Gigaspora rosea</name>
    <dbReference type="NCBI Taxonomy" id="44941"/>
    <lineage>
        <taxon>Eukaryota</taxon>
        <taxon>Fungi</taxon>
        <taxon>Fungi incertae sedis</taxon>
        <taxon>Mucoromycota</taxon>
        <taxon>Glomeromycotina</taxon>
        <taxon>Glomeromycetes</taxon>
        <taxon>Diversisporales</taxon>
        <taxon>Gigasporaceae</taxon>
        <taxon>Gigaspora</taxon>
    </lineage>
</organism>
<dbReference type="EMBL" id="QKWP01000796">
    <property type="protein sequence ID" value="RIB14764.1"/>
    <property type="molecule type" value="Genomic_DNA"/>
</dbReference>
<evidence type="ECO:0000313" key="3">
    <source>
        <dbReference type="EMBL" id="RIB14764.1"/>
    </source>
</evidence>
<name>A0A397UWZ5_9GLOM</name>
<reference evidence="3 4" key="1">
    <citation type="submission" date="2018-06" db="EMBL/GenBank/DDBJ databases">
        <title>Comparative genomics reveals the genomic features of Rhizophagus irregularis, R. cerebriforme, R. diaphanum and Gigaspora rosea, and their symbiotic lifestyle signature.</title>
        <authorList>
            <person name="Morin E."/>
            <person name="San Clemente H."/>
            <person name="Chen E.C.H."/>
            <person name="De La Providencia I."/>
            <person name="Hainaut M."/>
            <person name="Kuo A."/>
            <person name="Kohler A."/>
            <person name="Murat C."/>
            <person name="Tang N."/>
            <person name="Roy S."/>
            <person name="Loubradou J."/>
            <person name="Henrissat B."/>
            <person name="Grigoriev I.V."/>
            <person name="Corradi N."/>
            <person name="Roux C."/>
            <person name="Martin F.M."/>
        </authorList>
    </citation>
    <scope>NUCLEOTIDE SEQUENCE [LARGE SCALE GENOMIC DNA]</scope>
    <source>
        <strain evidence="3 4">DAOM 194757</strain>
    </source>
</reference>
<protein>
    <submittedName>
        <fullName evidence="3">Uncharacterized protein</fullName>
    </submittedName>
</protein>
<keyword evidence="1" id="KW-1133">Transmembrane helix</keyword>
<evidence type="ECO:0000313" key="2">
    <source>
        <dbReference type="EMBL" id="RIB02333.1"/>
    </source>
</evidence>
<evidence type="ECO:0000313" key="4">
    <source>
        <dbReference type="Proteomes" id="UP000266673"/>
    </source>
</evidence>
<proteinExistence type="predicted"/>
<keyword evidence="1" id="KW-0472">Membrane</keyword>
<evidence type="ECO:0000256" key="1">
    <source>
        <dbReference type="SAM" id="Phobius"/>
    </source>
</evidence>
<accession>A0A397UWZ5</accession>
<dbReference type="EMBL" id="QKWP01002734">
    <property type="protein sequence ID" value="RIB02333.1"/>
    <property type="molecule type" value="Genomic_DNA"/>
</dbReference>
<sequence>MLERMLLKRCSAKVFTRVKYKDLILIYSMYSFIYIVGFNSKNRSCVLFKSYLA</sequence>
<keyword evidence="4" id="KW-1185">Reference proteome</keyword>
<gene>
    <name evidence="3" type="ORF">C2G38_2094886</name>
    <name evidence="2" type="ORF">C2G38_2125506</name>
</gene>
<comment type="caution">
    <text evidence="3">The sequence shown here is derived from an EMBL/GenBank/DDBJ whole genome shotgun (WGS) entry which is preliminary data.</text>
</comment>
<dbReference type="AlphaFoldDB" id="A0A397UWZ5"/>